<keyword evidence="2" id="KW-1185">Reference proteome</keyword>
<gene>
    <name evidence="1" type="ORF">LOK49_LG10G02615</name>
</gene>
<dbReference type="Proteomes" id="UP001060215">
    <property type="component" value="Chromosome 10"/>
</dbReference>
<evidence type="ECO:0000313" key="1">
    <source>
        <dbReference type="EMBL" id="KAI7997664.1"/>
    </source>
</evidence>
<proteinExistence type="predicted"/>
<protein>
    <submittedName>
        <fullName evidence="1">Inactive dual specificity protein phosphatase-like</fullName>
    </submittedName>
</protein>
<reference evidence="1 2" key="1">
    <citation type="journal article" date="2022" name="Plant J.">
        <title>Chromosome-level genome of Camellia lanceoleosa provides a valuable resource for understanding genome evolution and self-incompatibility.</title>
        <authorList>
            <person name="Gong W."/>
            <person name="Xiao S."/>
            <person name="Wang L."/>
            <person name="Liao Z."/>
            <person name="Chang Y."/>
            <person name="Mo W."/>
            <person name="Hu G."/>
            <person name="Li W."/>
            <person name="Zhao G."/>
            <person name="Zhu H."/>
            <person name="Hu X."/>
            <person name="Ji K."/>
            <person name="Xiang X."/>
            <person name="Song Q."/>
            <person name="Yuan D."/>
            <person name="Jin S."/>
            <person name="Zhang L."/>
        </authorList>
    </citation>
    <scope>NUCLEOTIDE SEQUENCE [LARGE SCALE GENOMIC DNA]</scope>
    <source>
        <strain evidence="1">SQ_2022a</strain>
    </source>
</reference>
<comment type="caution">
    <text evidence="1">The sequence shown here is derived from an EMBL/GenBank/DDBJ whole genome shotgun (WGS) entry which is preliminary data.</text>
</comment>
<accession>A0ACC0GA01</accession>
<evidence type="ECO:0000313" key="2">
    <source>
        <dbReference type="Proteomes" id="UP001060215"/>
    </source>
</evidence>
<dbReference type="EMBL" id="CM045767">
    <property type="protein sequence ID" value="KAI7997664.1"/>
    <property type="molecule type" value="Genomic_DNA"/>
</dbReference>
<organism evidence="1 2">
    <name type="scientific">Camellia lanceoleosa</name>
    <dbReference type="NCBI Taxonomy" id="1840588"/>
    <lineage>
        <taxon>Eukaryota</taxon>
        <taxon>Viridiplantae</taxon>
        <taxon>Streptophyta</taxon>
        <taxon>Embryophyta</taxon>
        <taxon>Tracheophyta</taxon>
        <taxon>Spermatophyta</taxon>
        <taxon>Magnoliopsida</taxon>
        <taxon>eudicotyledons</taxon>
        <taxon>Gunneridae</taxon>
        <taxon>Pentapetalae</taxon>
        <taxon>asterids</taxon>
        <taxon>Ericales</taxon>
        <taxon>Theaceae</taxon>
        <taxon>Camellia</taxon>
    </lineage>
</organism>
<name>A0ACC0GA01_9ERIC</name>
<sequence>MMIGDSYNRREGIDTSKFGADPGLPTEEASSDVGISGNSGRVSSRAYHCKKCQRVVALQENIVDHVPGEGETSFGWHKRKGSNPFNKCDEVECSSIFVEPLRWKPTPFYFV</sequence>